<dbReference type="Pfam" id="PF01602">
    <property type="entry name" value="Adaptin_N"/>
    <property type="match status" value="1"/>
</dbReference>
<dbReference type="Proteomes" id="UP000654075">
    <property type="component" value="Unassembled WGS sequence"/>
</dbReference>
<reference evidence="13" key="1">
    <citation type="submission" date="2021-02" db="EMBL/GenBank/DDBJ databases">
        <authorList>
            <person name="Dougan E. K."/>
            <person name="Rhodes N."/>
            <person name="Thang M."/>
            <person name="Chan C."/>
        </authorList>
    </citation>
    <scope>NUCLEOTIDE SEQUENCE</scope>
</reference>
<dbReference type="GO" id="GO:0003864">
    <property type="term" value="F:3-methyl-2-oxobutanoate hydroxymethyltransferase activity"/>
    <property type="evidence" value="ECO:0007669"/>
    <property type="project" value="UniProtKB-EC"/>
</dbReference>
<evidence type="ECO:0000256" key="5">
    <source>
        <dbReference type="ARBA" id="ARBA00012618"/>
    </source>
</evidence>
<comment type="similarity">
    <text evidence="3">Belongs to the adaptor complexes large subunit family.</text>
</comment>
<feature type="non-terminal residue" evidence="13">
    <location>
        <position position="1"/>
    </location>
</feature>
<sequence>MAAASTPMMEKASAGMREIFSALSSSESRYFDEERYSESEIRKALNDNLTDRKIDAMKRILAAVSVGRDASPLFPDVVKNVSFQSLELKKLIYIYLVQYAENNRELALLSINSFQKDLSDRSQQVRASALRAMASIKVLEVIQLVMAAVKSAASDMSPYVRKTAAQCMTKVYAVDPDQFIELRTLLLKLMNDVEVQVVGSAVMAFRQICIIQPPRALVQASGEDGPGTGGASGPDAAARSQLELLHQNFKRLCQDVLLMDSWAQQSCIDLLMRYSRIFFACPDRQVEKEPSAGDGASGATNSPTVSEDLTLFLRALKLMLNSSSKGVTLASAVALCYLAPSQELSSVAMPLLRCLRQAPPESAASLLTAVTPLIEVRPDLFRPMIRDFFIQSFDSSSMKASKLKIIELLVDESNVQLILRELQAYVSWHSYPEFVALSVQSIAHVALKIPSVRVLQHPLLSLCVAFVIGAASWSNPVSVWAFLNFQPSAYTFRTAASGVLGQATESRDGAKPDRVRALLIYPTASQEKLAKHDVLLQRCDLTLEFNLVEVSSGVLLGSAACRVVPSQRLRSRRPGALAMEPEAMTAVPMQTSFGNLNTYFGSWPKRRSQFLIYGCLNPRRTNAIVSGSQGCGHVDIDVKDDADSATDIGSLYGGTPQSFPATGDGSSGGGPGPAEAALAAAHAAAAAAKCLGLGGVARRFKKGQKLAMVTAYDFPSSRLAREAGVELILVGDSLGNCRLGLPDTVGVTMEDMLRATSSVRRGVE</sequence>
<dbReference type="Gene3D" id="3.20.20.60">
    <property type="entry name" value="Phosphoenolpyruvate-binding domains"/>
    <property type="match status" value="1"/>
</dbReference>
<protein>
    <recommendedName>
        <fullName evidence="5">3-methyl-2-oxobutanoate hydroxymethyltransferase</fullName>
        <ecNumber evidence="5">2.1.2.11</ecNumber>
    </recommendedName>
</protein>
<accession>A0A813GDY1</accession>
<dbReference type="Gene3D" id="1.25.10.10">
    <property type="entry name" value="Leucine-rich Repeat Variant"/>
    <property type="match status" value="1"/>
</dbReference>
<feature type="region of interest" description="Disordered" evidence="11">
    <location>
        <begin position="647"/>
        <end position="673"/>
    </location>
</feature>
<dbReference type="OrthoDB" id="302453at2759"/>
<evidence type="ECO:0000256" key="9">
    <source>
        <dbReference type="ARBA" id="ARBA00023136"/>
    </source>
</evidence>
<keyword evidence="6" id="KW-0813">Transport</keyword>
<gene>
    <name evidence="13" type="ORF">PGLA1383_LOCUS38445</name>
</gene>
<dbReference type="GO" id="GO:0006886">
    <property type="term" value="P:intracellular protein transport"/>
    <property type="evidence" value="ECO:0007669"/>
    <property type="project" value="InterPro"/>
</dbReference>
<comment type="similarity">
    <text evidence="4">Belongs to the PanB family.</text>
</comment>
<evidence type="ECO:0000259" key="12">
    <source>
        <dbReference type="Pfam" id="PF01602"/>
    </source>
</evidence>
<evidence type="ECO:0000313" key="13">
    <source>
        <dbReference type="EMBL" id="CAE8620919.1"/>
    </source>
</evidence>
<dbReference type="AlphaFoldDB" id="A0A813GDY1"/>
<evidence type="ECO:0000256" key="1">
    <source>
        <dbReference type="ARBA" id="ARBA00004308"/>
    </source>
</evidence>
<evidence type="ECO:0000256" key="8">
    <source>
        <dbReference type="ARBA" id="ARBA00022927"/>
    </source>
</evidence>
<evidence type="ECO:0000256" key="10">
    <source>
        <dbReference type="ARBA" id="ARBA00049172"/>
    </source>
</evidence>
<comment type="caution">
    <text evidence="13">The sequence shown here is derived from an EMBL/GenBank/DDBJ whole genome shotgun (WGS) entry which is preliminary data.</text>
</comment>
<evidence type="ECO:0000256" key="6">
    <source>
        <dbReference type="ARBA" id="ARBA00022448"/>
    </source>
</evidence>
<dbReference type="GO" id="GO:0016192">
    <property type="term" value="P:vesicle-mediated transport"/>
    <property type="evidence" value="ECO:0007669"/>
    <property type="project" value="InterPro"/>
</dbReference>
<comment type="pathway">
    <text evidence="2">Cofactor biosynthesis; (R)-pantothenate biosynthesis; (R)-pantoate from 3-methyl-2-oxobutanoate: step 1/2.</text>
</comment>
<dbReference type="InterPro" id="IPR011989">
    <property type="entry name" value="ARM-like"/>
</dbReference>
<keyword evidence="7" id="KW-0808">Transferase</keyword>
<dbReference type="GO" id="GO:0012505">
    <property type="term" value="C:endomembrane system"/>
    <property type="evidence" value="ECO:0007669"/>
    <property type="project" value="UniProtKB-SubCell"/>
</dbReference>
<dbReference type="UniPathway" id="UPA00028">
    <property type="reaction ID" value="UER00003"/>
</dbReference>
<dbReference type="InterPro" id="IPR016024">
    <property type="entry name" value="ARM-type_fold"/>
</dbReference>
<feature type="domain" description="Clathrin/coatomer adaptor adaptin-like N-terminal" evidence="12">
    <location>
        <begin position="33"/>
        <end position="452"/>
    </location>
</feature>
<dbReference type="GO" id="GO:0015940">
    <property type="term" value="P:pantothenate biosynthetic process"/>
    <property type="evidence" value="ECO:0007669"/>
    <property type="project" value="UniProtKB-UniPathway"/>
</dbReference>
<comment type="catalytic activity">
    <reaction evidence="10">
        <text>(6R)-5,10-methylene-5,6,7,8-tetrahydrofolate + 3-methyl-2-oxobutanoate + H2O = 2-dehydropantoate + (6S)-5,6,7,8-tetrahydrofolate</text>
        <dbReference type="Rhea" id="RHEA:11824"/>
        <dbReference type="ChEBI" id="CHEBI:11561"/>
        <dbReference type="ChEBI" id="CHEBI:11851"/>
        <dbReference type="ChEBI" id="CHEBI:15377"/>
        <dbReference type="ChEBI" id="CHEBI:15636"/>
        <dbReference type="ChEBI" id="CHEBI:57453"/>
        <dbReference type="EC" id="2.1.2.11"/>
    </reaction>
</comment>
<comment type="subcellular location">
    <subcellularLocation>
        <location evidence="1">Endomembrane system</location>
    </subcellularLocation>
</comment>
<dbReference type="PANTHER" id="PTHR11134">
    <property type="entry name" value="ADAPTOR COMPLEX SUBUNIT BETA FAMILY MEMBER"/>
    <property type="match status" value="1"/>
</dbReference>
<dbReference type="InterPro" id="IPR003700">
    <property type="entry name" value="Pantoate_hydroxy_MeTrfase"/>
</dbReference>
<dbReference type="InterPro" id="IPR002553">
    <property type="entry name" value="Clathrin/coatomer_adapt-like_N"/>
</dbReference>
<dbReference type="InterPro" id="IPR040442">
    <property type="entry name" value="Pyrv_kinase-like_dom_sf"/>
</dbReference>
<dbReference type="Pfam" id="PF02548">
    <property type="entry name" value="Pantoate_transf"/>
    <property type="match status" value="1"/>
</dbReference>
<dbReference type="SUPFAM" id="SSF51621">
    <property type="entry name" value="Phosphoenolpyruvate/pyruvate domain"/>
    <property type="match status" value="1"/>
</dbReference>
<dbReference type="InterPro" id="IPR015813">
    <property type="entry name" value="Pyrv/PenolPyrv_kinase-like_dom"/>
</dbReference>
<keyword evidence="8" id="KW-0653">Protein transport</keyword>
<organism evidence="13 14">
    <name type="scientific">Polarella glacialis</name>
    <name type="common">Dinoflagellate</name>
    <dbReference type="NCBI Taxonomy" id="89957"/>
    <lineage>
        <taxon>Eukaryota</taxon>
        <taxon>Sar</taxon>
        <taxon>Alveolata</taxon>
        <taxon>Dinophyceae</taxon>
        <taxon>Suessiales</taxon>
        <taxon>Suessiaceae</taxon>
        <taxon>Polarella</taxon>
    </lineage>
</organism>
<keyword evidence="14" id="KW-1185">Reference proteome</keyword>
<evidence type="ECO:0000256" key="7">
    <source>
        <dbReference type="ARBA" id="ARBA00022679"/>
    </source>
</evidence>
<evidence type="ECO:0000256" key="2">
    <source>
        <dbReference type="ARBA" id="ARBA00005033"/>
    </source>
</evidence>
<name>A0A813GDY1_POLGL</name>
<evidence type="ECO:0000256" key="11">
    <source>
        <dbReference type="SAM" id="MobiDB-lite"/>
    </source>
</evidence>
<dbReference type="SUPFAM" id="SSF48371">
    <property type="entry name" value="ARM repeat"/>
    <property type="match status" value="1"/>
</dbReference>
<proteinExistence type="inferred from homology"/>
<dbReference type="InterPro" id="IPR026739">
    <property type="entry name" value="AP_beta"/>
</dbReference>
<evidence type="ECO:0000313" key="14">
    <source>
        <dbReference type="Proteomes" id="UP000654075"/>
    </source>
</evidence>
<dbReference type="EMBL" id="CAJNNV010027607">
    <property type="protein sequence ID" value="CAE8620919.1"/>
    <property type="molecule type" value="Genomic_DNA"/>
</dbReference>
<keyword evidence="9" id="KW-0472">Membrane</keyword>
<evidence type="ECO:0000256" key="3">
    <source>
        <dbReference type="ARBA" id="ARBA00006613"/>
    </source>
</evidence>
<dbReference type="GO" id="GO:0030117">
    <property type="term" value="C:membrane coat"/>
    <property type="evidence" value="ECO:0007669"/>
    <property type="project" value="InterPro"/>
</dbReference>
<dbReference type="EC" id="2.1.2.11" evidence="5"/>
<evidence type="ECO:0000256" key="4">
    <source>
        <dbReference type="ARBA" id="ARBA00008676"/>
    </source>
</evidence>